<dbReference type="InterPro" id="IPR002885">
    <property type="entry name" value="PPR_rpt"/>
</dbReference>
<dbReference type="GO" id="GO:0003723">
    <property type="term" value="F:RNA binding"/>
    <property type="evidence" value="ECO:0007669"/>
    <property type="project" value="InterPro"/>
</dbReference>
<name>A0AAW0KG73_QUESU</name>
<dbReference type="InterPro" id="IPR046960">
    <property type="entry name" value="PPR_At4g14850-like_plant"/>
</dbReference>
<dbReference type="EMBL" id="PKMF04000314">
    <property type="protein sequence ID" value="KAK7838057.1"/>
    <property type="molecule type" value="Genomic_DNA"/>
</dbReference>
<dbReference type="NCBIfam" id="TIGR00756">
    <property type="entry name" value="PPR"/>
    <property type="match status" value="1"/>
</dbReference>
<dbReference type="AlphaFoldDB" id="A0AAW0KG73"/>
<dbReference type="Proteomes" id="UP000237347">
    <property type="component" value="Unassembled WGS sequence"/>
</dbReference>
<dbReference type="InterPro" id="IPR011990">
    <property type="entry name" value="TPR-like_helical_dom_sf"/>
</dbReference>
<sequence length="145" mass="16198">MLISHYLHQLQLCVRRHTPLTAKNLHAQIIKAGLEYCGPLPNTLIDRYGKCGLIQDALHLFDEMPHRDHVSWASILTAHNQANLPHLTLSMFPSMLKDDELVPDHFVLASLVKACTALGAIRKASKCMPTLCCPHFVTTMLSSHP</sequence>
<dbReference type="PANTHER" id="PTHR47926">
    <property type="entry name" value="PENTATRICOPEPTIDE REPEAT-CONTAINING PROTEIN"/>
    <property type="match status" value="1"/>
</dbReference>
<comment type="caution">
    <text evidence="2">The sequence shown here is derived from an EMBL/GenBank/DDBJ whole genome shotgun (WGS) entry which is preliminary data.</text>
</comment>
<reference evidence="2 3" key="1">
    <citation type="journal article" date="2018" name="Sci. Data">
        <title>The draft genome sequence of cork oak.</title>
        <authorList>
            <person name="Ramos A.M."/>
            <person name="Usie A."/>
            <person name="Barbosa P."/>
            <person name="Barros P.M."/>
            <person name="Capote T."/>
            <person name="Chaves I."/>
            <person name="Simoes F."/>
            <person name="Abreu I."/>
            <person name="Carrasquinho I."/>
            <person name="Faro C."/>
            <person name="Guimaraes J.B."/>
            <person name="Mendonca D."/>
            <person name="Nobrega F."/>
            <person name="Rodrigues L."/>
            <person name="Saibo N.J.M."/>
            <person name="Varela M.C."/>
            <person name="Egas C."/>
            <person name="Matos J."/>
            <person name="Miguel C.M."/>
            <person name="Oliveira M.M."/>
            <person name="Ricardo C.P."/>
            <person name="Goncalves S."/>
        </authorList>
    </citation>
    <scope>NUCLEOTIDE SEQUENCE [LARGE SCALE GENOMIC DNA]</scope>
    <source>
        <strain evidence="3">cv. HL8</strain>
    </source>
</reference>
<dbReference type="GO" id="GO:0009451">
    <property type="term" value="P:RNA modification"/>
    <property type="evidence" value="ECO:0007669"/>
    <property type="project" value="InterPro"/>
</dbReference>
<keyword evidence="3" id="KW-1185">Reference proteome</keyword>
<organism evidence="2 3">
    <name type="scientific">Quercus suber</name>
    <name type="common">Cork oak</name>
    <dbReference type="NCBI Taxonomy" id="58331"/>
    <lineage>
        <taxon>Eukaryota</taxon>
        <taxon>Viridiplantae</taxon>
        <taxon>Streptophyta</taxon>
        <taxon>Embryophyta</taxon>
        <taxon>Tracheophyta</taxon>
        <taxon>Spermatophyta</taxon>
        <taxon>Magnoliopsida</taxon>
        <taxon>eudicotyledons</taxon>
        <taxon>Gunneridae</taxon>
        <taxon>Pentapetalae</taxon>
        <taxon>rosids</taxon>
        <taxon>fabids</taxon>
        <taxon>Fagales</taxon>
        <taxon>Fagaceae</taxon>
        <taxon>Quercus</taxon>
    </lineage>
</organism>
<proteinExistence type="predicted"/>
<evidence type="ECO:0000313" key="2">
    <source>
        <dbReference type="EMBL" id="KAK7838057.1"/>
    </source>
</evidence>
<gene>
    <name evidence="2" type="primary">PCMP-H13_1</name>
    <name evidence="2" type="ORF">CFP56_020280</name>
</gene>
<dbReference type="Gene3D" id="1.25.40.10">
    <property type="entry name" value="Tetratricopeptide repeat domain"/>
    <property type="match status" value="1"/>
</dbReference>
<keyword evidence="1" id="KW-0677">Repeat</keyword>
<dbReference type="Pfam" id="PF01535">
    <property type="entry name" value="PPR"/>
    <property type="match status" value="1"/>
</dbReference>
<protein>
    <submittedName>
        <fullName evidence="2">Pentatricopeptide repeat-containing protein</fullName>
    </submittedName>
</protein>
<evidence type="ECO:0000313" key="3">
    <source>
        <dbReference type="Proteomes" id="UP000237347"/>
    </source>
</evidence>
<evidence type="ECO:0000256" key="1">
    <source>
        <dbReference type="ARBA" id="ARBA00022737"/>
    </source>
</evidence>
<accession>A0AAW0KG73</accession>